<dbReference type="EC" id="3.1.26.4" evidence="12"/>
<evidence type="ECO:0000256" key="1">
    <source>
        <dbReference type="ARBA" id="ARBA00000077"/>
    </source>
</evidence>
<accession>A0A836CBR9</accession>
<dbReference type="Pfam" id="PF01351">
    <property type="entry name" value="RNase_HII"/>
    <property type="match status" value="1"/>
</dbReference>
<dbReference type="InterPro" id="IPR012337">
    <property type="entry name" value="RNaseH-like_sf"/>
</dbReference>
<dbReference type="GO" id="GO:0043137">
    <property type="term" value="P:DNA replication, removal of RNA primer"/>
    <property type="evidence" value="ECO:0007669"/>
    <property type="project" value="TreeGrafter"/>
</dbReference>
<comment type="subcellular location">
    <subcellularLocation>
        <location evidence="3">Cytoplasm</location>
    </subcellularLocation>
</comment>
<evidence type="ECO:0000256" key="7">
    <source>
        <dbReference type="ARBA" id="ARBA00022723"/>
    </source>
</evidence>
<evidence type="ECO:0000256" key="8">
    <source>
        <dbReference type="ARBA" id="ARBA00022759"/>
    </source>
</evidence>
<name>A0A836CBR9_9STRA</name>
<organism evidence="14 15">
    <name type="scientific">Tribonema minus</name>
    <dbReference type="NCBI Taxonomy" id="303371"/>
    <lineage>
        <taxon>Eukaryota</taxon>
        <taxon>Sar</taxon>
        <taxon>Stramenopiles</taxon>
        <taxon>Ochrophyta</taxon>
        <taxon>PX clade</taxon>
        <taxon>Xanthophyceae</taxon>
        <taxon>Tribonematales</taxon>
        <taxon>Tribonemataceae</taxon>
        <taxon>Tribonema</taxon>
    </lineage>
</organism>
<dbReference type="GO" id="GO:0046872">
    <property type="term" value="F:metal ion binding"/>
    <property type="evidence" value="ECO:0007669"/>
    <property type="project" value="UniProtKB-KW"/>
</dbReference>
<dbReference type="GO" id="GO:0004523">
    <property type="term" value="F:RNA-DNA hybrid ribonuclease activity"/>
    <property type="evidence" value="ECO:0007669"/>
    <property type="project" value="UniProtKB-UniRule"/>
</dbReference>
<dbReference type="PANTHER" id="PTHR10954:SF18">
    <property type="entry name" value="RIBONUCLEASE HII"/>
    <property type="match status" value="1"/>
</dbReference>
<comment type="cofactor">
    <cofactor evidence="2">
        <name>Mg(2+)</name>
        <dbReference type="ChEBI" id="CHEBI:18420"/>
    </cofactor>
</comment>
<evidence type="ECO:0000313" key="15">
    <source>
        <dbReference type="Proteomes" id="UP000664859"/>
    </source>
</evidence>
<proteinExistence type="inferred from homology"/>
<evidence type="ECO:0000259" key="13">
    <source>
        <dbReference type="PROSITE" id="PS51975"/>
    </source>
</evidence>
<dbReference type="CDD" id="cd07182">
    <property type="entry name" value="RNase_HII_bacteria_HII_like"/>
    <property type="match status" value="1"/>
</dbReference>
<dbReference type="GO" id="GO:0032299">
    <property type="term" value="C:ribonuclease H2 complex"/>
    <property type="evidence" value="ECO:0007669"/>
    <property type="project" value="TreeGrafter"/>
</dbReference>
<dbReference type="Gene3D" id="3.30.420.10">
    <property type="entry name" value="Ribonuclease H-like superfamily/Ribonuclease H"/>
    <property type="match status" value="1"/>
</dbReference>
<keyword evidence="15" id="KW-1185">Reference proteome</keyword>
<comment type="catalytic activity">
    <reaction evidence="1 11 12">
        <text>Endonucleolytic cleavage to 5'-phosphomonoester.</text>
        <dbReference type="EC" id="3.1.26.4"/>
    </reaction>
</comment>
<evidence type="ECO:0000313" key="14">
    <source>
        <dbReference type="EMBL" id="KAG5179273.1"/>
    </source>
</evidence>
<dbReference type="GO" id="GO:0006298">
    <property type="term" value="P:mismatch repair"/>
    <property type="evidence" value="ECO:0007669"/>
    <property type="project" value="TreeGrafter"/>
</dbReference>
<dbReference type="EMBL" id="JAFCMP010000479">
    <property type="protein sequence ID" value="KAG5179273.1"/>
    <property type="molecule type" value="Genomic_DNA"/>
</dbReference>
<dbReference type="InterPro" id="IPR022898">
    <property type="entry name" value="RNase_HII"/>
</dbReference>
<evidence type="ECO:0000256" key="2">
    <source>
        <dbReference type="ARBA" id="ARBA00001946"/>
    </source>
</evidence>
<keyword evidence="10" id="KW-0464">Manganese</keyword>
<keyword evidence="6 11" id="KW-0540">Nuclease</keyword>
<feature type="binding site" evidence="11">
    <location>
        <position position="7"/>
    </location>
    <ligand>
        <name>a divalent metal cation</name>
        <dbReference type="ChEBI" id="CHEBI:60240"/>
    </ligand>
</feature>
<keyword evidence="9 11" id="KW-0378">Hydrolase</keyword>
<evidence type="ECO:0000256" key="6">
    <source>
        <dbReference type="ARBA" id="ARBA00022722"/>
    </source>
</evidence>
<feature type="binding site" evidence="11">
    <location>
        <position position="6"/>
    </location>
    <ligand>
        <name>a divalent metal cation</name>
        <dbReference type="ChEBI" id="CHEBI:60240"/>
    </ligand>
</feature>
<evidence type="ECO:0000256" key="11">
    <source>
        <dbReference type="PROSITE-ProRule" id="PRU01319"/>
    </source>
</evidence>
<comment type="function">
    <text evidence="12">Endonuclease that specifically degrades the RNA of RNA-DNA hybrids.</text>
</comment>
<comment type="cofactor">
    <cofactor evidence="11">
        <name>Mn(2+)</name>
        <dbReference type="ChEBI" id="CHEBI:29035"/>
    </cofactor>
    <cofactor evidence="11">
        <name>Mg(2+)</name>
        <dbReference type="ChEBI" id="CHEBI:18420"/>
    </cofactor>
    <text evidence="11">Manganese or magnesium. Binds 1 divalent metal ion per monomer in the absence of substrate. May bind a second metal ion after substrate binding.</text>
</comment>
<evidence type="ECO:0000256" key="10">
    <source>
        <dbReference type="ARBA" id="ARBA00023211"/>
    </source>
</evidence>
<dbReference type="AlphaFoldDB" id="A0A836CBR9"/>
<comment type="caution">
    <text evidence="14">The sequence shown here is derived from an EMBL/GenBank/DDBJ whole genome shotgun (WGS) entry which is preliminary data.</text>
</comment>
<evidence type="ECO:0000256" key="3">
    <source>
        <dbReference type="ARBA" id="ARBA00004496"/>
    </source>
</evidence>
<dbReference type="InterPro" id="IPR036397">
    <property type="entry name" value="RNaseH_sf"/>
</dbReference>
<dbReference type="SUPFAM" id="SSF53098">
    <property type="entry name" value="Ribonuclease H-like"/>
    <property type="match status" value="1"/>
</dbReference>
<reference evidence="14" key="1">
    <citation type="submission" date="2021-02" db="EMBL/GenBank/DDBJ databases">
        <title>First Annotated Genome of the Yellow-green Alga Tribonema minus.</title>
        <authorList>
            <person name="Mahan K.M."/>
        </authorList>
    </citation>
    <scope>NUCLEOTIDE SEQUENCE</scope>
    <source>
        <strain evidence="14">UTEX B ZZ1240</strain>
    </source>
</reference>
<gene>
    <name evidence="14" type="ORF">JKP88DRAFT_264305</name>
</gene>
<evidence type="ECO:0000256" key="12">
    <source>
        <dbReference type="RuleBase" id="RU003515"/>
    </source>
</evidence>
<dbReference type="Proteomes" id="UP000664859">
    <property type="component" value="Unassembled WGS sequence"/>
</dbReference>
<feature type="domain" description="RNase H type-2" evidence="13">
    <location>
        <begin position="1"/>
        <end position="190"/>
    </location>
</feature>
<dbReference type="PANTHER" id="PTHR10954">
    <property type="entry name" value="RIBONUCLEASE H2 SUBUNIT A"/>
    <property type="match status" value="1"/>
</dbReference>
<evidence type="ECO:0000256" key="4">
    <source>
        <dbReference type="ARBA" id="ARBA00007383"/>
    </source>
</evidence>
<evidence type="ECO:0000256" key="5">
    <source>
        <dbReference type="ARBA" id="ARBA00022490"/>
    </source>
</evidence>
<dbReference type="InterPro" id="IPR024567">
    <property type="entry name" value="RNase_HII/HIII_dom"/>
</dbReference>
<protein>
    <recommendedName>
        <fullName evidence="12">Ribonuclease</fullName>
        <ecNumber evidence="12">3.1.26.4</ecNumber>
    </recommendedName>
</protein>
<dbReference type="GO" id="GO:0005737">
    <property type="term" value="C:cytoplasm"/>
    <property type="evidence" value="ECO:0007669"/>
    <property type="project" value="UniProtKB-SubCell"/>
</dbReference>
<sequence>MQVGVDEVGRGCLLGFVAAAAVILPSTYPDEGWMGIKDSKKLSAKKREQMATYIKNNALAYGIGTASVQEIDEHNILQAVMLAMHRALDQVAIPFESIAVDGTYFNPYRDVPHECIVKGDSTILSIAAASIIAKEFRDNAMRELVHELPDLAVYDICNNMGYGTPAHIEGIRRHGITDHHRKSFKVKSLS</sequence>
<keyword evidence="8 11" id="KW-0255">Endonuclease</keyword>
<feature type="binding site" evidence="11">
    <location>
        <position position="101"/>
    </location>
    <ligand>
        <name>a divalent metal cation</name>
        <dbReference type="ChEBI" id="CHEBI:60240"/>
    </ligand>
</feature>
<dbReference type="InterPro" id="IPR001352">
    <property type="entry name" value="RNase_HII/HIII"/>
</dbReference>
<dbReference type="NCBIfam" id="NF000595">
    <property type="entry name" value="PRK00015.1-3"/>
    <property type="match status" value="1"/>
</dbReference>
<keyword evidence="5" id="KW-0963">Cytoplasm</keyword>
<keyword evidence="7 11" id="KW-0479">Metal-binding</keyword>
<dbReference type="PROSITE" id="PS51975">
    <property type="entry name" value="RNASE_H_2"/>
    <property type="match status" value="1"/>
</dbReference>
<dbReference type="GO" id="GO:0003723">
    <property type="term" value="F:RNA binding"/>
    <property type="evidence" value="ECO:0007669"/>
    <property type="project" value="UniProtKB-UniRule"/>
</dbReference>
<comment type="similarity">
    <text evidence="4 12">Belongs to the RNase HII family.</text>
</comment>
<dbReference type="OrthoDB" id="7462577at2759"/>
<evidence type="ECO:0000256" key="9">
    <source>
        <dbReference type="ARBA" id="ARBA00022801"/>
    </source>
</evidence>